<dbReference type="InterPro" id="IPR029046">
    <property type="entry name" value="LolA/LolB/LppX"/>
</dbReference>
<name>A0A0N9I451_9PSEU</name>
<dbReference type="RefSeq" id="WP_054295465.1">
    <property type="nucleotide sequence ID" value="NZ_CP012752.1"/>
</dbReference>
<evidence type="ECO:0008006" key="4">
    <source>
        <dbReference type="Google" id="ProtNLM"/>
    </source>
</evidence>
<evidence type="ECO:0000313" key="3">
    <source>
        <dbReference type="Proteomes" id="UP000063699"/>
    </source>
</evidence>
<dbReference type="KEGG" id="kphy:AOZ06_47980"/>
<gene>
    <name evidence="2" type="ORF">AOZ06_47980</name>
</gene>
<sequence>MRKTGIVAASVVLALTVVGCGSKESGTPVSGGSGNTSATGSAGGEKKDGINSALDLAAAIDSKGDSKKSAKITFDMSAGAAAGESFKGEGAFSAEGASPSMKMTMDMGSAKMEMVLVDKVLYMKMPSGVGGTSAAKPWVKITPGGSDPLSKQMGPMLDKIDDSFDIDKQLDQIKSAGTIDKQEKTTLDGEEVTHYEITIDTAKMAENATDQTTKESAQQLSKAGVKSFPMEWWINSDNLPVKITSKITAAGQSVDINATYKDWGKPVEIKAPPASQVASN</sequence>
<dbReference type="PROSITE" id="PS51257">
    <property type="entry name" value="PROKAR_LIPOPROTEIN"/>
    <property type="match status" value="1"/>
</dbReference>
<dbReference type="OrthoDB" id="3427828at2"/>
<dbReference type="Proteomes" id="UP000063699">
    <property type="component" value="Chromosome"/>
</dbReference>
<protein>
    <recommendedName>
        <fullName evidence="4">LppX_LprAFG lipoprotein</fullName>
    </recommendedName>
</protein>
<accession>A0A0N9I451</accession>
<evidence type="ECO:0000313" key="2">
    <source>
        <dbReference type="EMBL" id="ALG13578.1"/>
    </source>
</evidence>
<keyword evidence="3" id="KW-1185">Reference proteome</keyword>
<proteinExistence type="predicted"/>
<dbReference type="EMBL" id="CP012752">
    <property type="protein sequence ID" value="ALG13578.1"/>
    <property type="molecule type" value="Genomic_DNA"/>
</dbReference>
<organism evidence="2 3">
    <name type="scientific">Kibdelosporangium phytohabitans</name>
    <dbReference type="NCBI Taxonomy" id="860235"/>
    <lineage>
        <taxon>Bacteria</taxon>
        <taxon>Bacillati</taxon>
        <taxon>Actinomycetota</taxon>
        <taxon>Actinomycetes</taxon>
        <taxon>Pseudonocardiales</taxon>
        <taxon>Pseudonocardiaceae</taxon>
        <taxon>Kibdelosporangium</taxon>
    </lineage>
</organism>
<dbReference type="Gene3D" id="2.50.20.20">
    <property type="match status" value="1"/>
</dbReference>
<dbReference type="SUPFAM" id="SSF89392">
    <property type="entry name" value="Prokaryotic lipoproteins and lipoprotein localization factors"/>
    <property type="match status" value="1"/>
</dbReference>
<reference evidence="2 3" key="1">
    <citation type="submission" date="2015-07" db="EMBL/GenBank/DDBJ databases">
        <title>Genome sequencing of Kibdelosporangium phytohabitans.</title>
        <authorList>
            <person name="Qin S."/>
            <person name="Xing K."/>
        </authorList>
    </citation>
    <scope>NUCLEOTIDE SEQUENCE [LARGE SCALE GENOMIC DNA]</scope>
    <source>
        <strain evidence="2 3">KLBMP1111</strain>
    </source>
</reference>
<evidence type="ECO:0000256" key="1">
    <source>
        <dbReference type="SAM" id="MobiDB-lite"/>
    </source>
</evidence>
<dbReference type="AlphaFoldDB" id="A0A0N9I451"/>
<dbReference type="STRING" id="860235.AOZ06_47980"/>
<feature type="region of interest" description="Disordered" evidence="1">
    <location>
        <begin position="24"/>
        <end position="46"/>
    </location>
</feature>